<keyword evidence="2" id="KW-1185">Reference proteome</keyword>
<evidence type="ECO:0008006" key="3">
    <source>
        <dbReference type="Google" id="ProtNLM"/>
    </source>
</evidence>
<proteinExistence type="predicted"/>
<name>A0ABS2KP66_9GAMM</name>
<comment type="caution">
    <text evidence="1">The sequence shown here is derived from an EMBL/GenBank/DDBJ whole genome shotgun (WGS) entry which is preliminary data.</text>
</comment>
<organism evidence="1 2">
    <name type="scientific">Dyella mobilis</name>
    <dbReference type="NCBI Taxonomy" id="1849582"/>
    <lineage>
        <taxon>Bacteria</taxon>
        <taxon>Pseudomonadati</taxon>
        <taxon>Pseudomonadota</taxon>
        <taxon>Gammaproteobacteria</taxon>
        <taxon>Lysobacterales</taxon>
        <taxon>Rhodanobacteraceae</taxon>
        <taxon>Dyella</taxon>
    </lineage>
</organism>
<protein>
    <recommendedName>
        <fullName evidence="3">Peptidase S24/S26A/S26B/S26C domain-containing protein</fullName>
    </recommendedName>
</protein>
<accession>A0ABS2KP66</accession>
<dbReference type="EMBL" id="JADIKF010000040">
    <property type="protein sequence ID" value="MBM7132263.1"/>
    <property type="molecule type" value="Genomic_DNA"/>
</dbReference>
<sequence>MFGLKYERNRRVPAESLQSIQKLPLHQDECIAEARSPGTSSFIVRGRDHSDIEDGELWISSDGSSTELRVRRACDIAIRGDAVLIVVENPGASDARAAWLTVKRDKTLLGWMFSGRHFGR</sequence>
<reference evidence="1" key="1">
    <citation type="submission" date="2020-10" db="EMBL/GenBank/DDBJ databases">
        <title>Phylogeny of dyella-like bacteria.</title>
        <authorList>
            <person name="Fu J."/>
        </authorList>
    </citation>
    <scope>NUCLEOTIDE SEQUENCE</scope>
    <source>
        <strain evidence="1">DHON07</strain>
    </source>
</reference>
<evidence type="ECO:0000313" key="1">
    <source>
        <dbReference type="EMBL" id="MBM7132263.1"/>
    </source>
</evidence>
<dbReference type="Proteomes" id="UP001430193">
    <property type="component" value="Unassembled WGS sequence"/>
</dbReference>
<dbReference type="RefSeq" id="WP_204633777.1">
    <property type="nucleotide sequence ID" value="NZ_BSOC01000001.1"/>
</dbReference>
<gene>
    <name evidence="1" type="ORF">ISS99_22255</name>
</gene>
<evidence type="ECO:0000313" key="2">
    <source>
        <dbReference type="Proteomes" id="UP001430193"/>
    </source>
</evidence>